<feature type="transmembrane region" description="Helical" evidence="1">
    <location>
        <begin position="303"/>
        <end position="329"/>
    </location>
</feature>
<feature type="transmembrane region" description="Helical" evidence="1">
    <location>
        <begin position="110"/>
        <end position="128"/>
    </location>
</feature>
<dbReference type="GO" id="GO:0007030">
    <property type="term" value="P:Golgi organization"/>
    <property type="evidence" value="ECO:0007669"/>
    <property type="project" value="TreeGrafter"/>
</dbReference>
<accession>A0A915IDM9</accession>
<keyword evidence="3" id="KW-1185">Reference proteome</keyword>
<reference evidence="4" key="1">
    <citation type="submission" date="2022-11" db="UniProtKB">
        <authorList>
            <consortium name="WormBaseParasite"/>
        </authorList>
    </citation>
    <scope>IDENTIFICATION</scope>
</reference>
<dbReference type="InterPro" id="IPR008250">
    <property type="entry name" value="ATPase_P-typ_transduc_dom_A_sf"/>
</dbReference>
<dbReference type="FunFam" id="2.70.150.10:FF:000025">
    <property type="entry name" value="Phospholipid-transporting ATPase"/>
    <property type="match status" value="1"/>
</dbReference>
<feature type="domain" description="P-type ATPase N-terminal" evidence="2">
    <location>
        <begin position="61"/>
        <end position="112"/>
    </location>
</feature>
<proteinExistence type="predicted"/>
<evidence type="ECO:0000313" key="3">
    <source>
        <dbReference type="Proteomes" id="UP000887565"/>
    </source>
</evidence>
<dbReference type="SUPFAM" id="SSF81653">
    <property type="entry name" value="Calcium ATPase, transduction domain A"/>
    <property type="match status" value="1"/>
</dbReference>
<dbReference type="AlphaFoldDB" id="A0A915IDM9"/>
<evidence type="ECO:0000259" key="2">
    <source>
        <dbReference type="Pfam" id="PF16209"/>
    </source>
</evidence>
<dbReference type="Pfam" id="PF16209">
    <property type="entry name" value="PhoLip_ATPase_N"/>
    <property type="match status" value="1"/>
</dbReference>
<feature type="transmembrane region" description="Helical" evidence="1">
    <location>
        <begin position="367"/>
        <end position="388"/>
    </location>
</feature>
<evidence type="ECO:0000313" key="4">
    <source>
        <dbReference type="WBParaSite" id="nRc.2.0.1.t12290-RA"/>
    </source>
</evidence>
<name>A0A915IDM9_ROMCU</name>
<dbReference type="SUPFAM" id="SSF81665">
    <property type="entry name" value="Calcium ATPase, transmembrane domain M"/>
    <property type="match status" value="1"/>
</dbReference>
<keyword evidence="1" id="KW-0812">Transmembrane</keyword>
<protein>
    <submittedName>
        <fullName evidence="4">P-type ATPase N-terminal domain-containing protein</fullName>
    </submittedName>
</protein>
<dbReference type="InterPro" id="IPR023298">
    <property type="entry name" value="ATPase_P-typ_TM_dom_sf"/>
</dbReference>
<sequence>MRPKPMDLQTLISNNLSNLEAEEDEDMIGRLRDTPSVVGYCLYLQPLCIHTPSTGDFIKRKNGIQTSKYNLITFIPKNLSEQFLRLANFYFLTLVILQLCPVISPLNPLTTMFPLTLVITLTAVKDAVDDYRRHKNDKEVNNRKVSILRNQGLIDEKWHNVQVGDVIKIESNRPIAADLLLISSSEPYGLCYVETAELDGETNLKCRQSLNDTFNMTQNLKKLGAFDGEIICEPPNDRLNVFEGKLLWREKTFPLDNEKILLRGCTVRNTKWCFGVVIFAGKDTKLMMNSGKTFFKRTSLDRYLNNLIVGIVIFLVAMSSTCSIMLGIWEQGDGQKFRLLLPMSRTIRRTCASSERCQAIISSMLTFLSYIILMNTVVPISLYVSYLVQLIDLKTKSHLKIDYF</sequence>
<organism evidence="3 4">
    <name type="scientific">Romanomermis culicivorax</name>
    <name type="common">Nematode worm</name>
    <dbReference type="NCBI Taxonomy" id="13658"/>
    <lineage>
        <taxon>Eukaryota</taxon>
        <taxon>Metazoa</taxon>
        <taxon>Ecdysozoa</taxon>
        <taxon>Nematoda</taxon>
        <taxon>Enoplea</taxon>
        <taxon>Dorylaimia</taxon>
        <taxon>Mermithida</taxon>
        <taxon>Mermithoidea</taxon>
        <taxon>Mermithidae</taxon>
        <taxon>Romanomermis</taxon>
    </lineage>
</organism>
<dbReference type="GO" id="GO:0045332">
    <property type="term" value="P:phospholipid translocation"/>
    <property type="evidence" value="ECO:0007669"/>
    <property type="project" value="TreeGrafter"/>
</dbReference>
<dbReference type="OMA" id="YEQFHHL"/>
<dbReference type="GO" id="GO:0140326">
    <property type="term" value="F:ATPase-coupled intramembrane lipid transporter activity"/>
    <property type="evidence" value="ECO:0007669"/>
    <property type="project" value="TreeGrafter"/>
</dbReference>
<dbReference type="Proteomes" id="UP000887565">
    <property type="component" value="Unplaced"/>
</dbReference>
<dbReference type="InterPro" id="IPR032631">
    <property type="entry name" value="P-type_ATPase_N"/>
</dbReference>
<feature type="transmembrane region" description="Helical" evidence="1">
    <location>
        <begin position="83"/>
        <end position="104"/>
    </location>
</feature>
<dbReference type="PANTHER" id="PTHR24092">
    <property type="entry name" value="PROBABLE PHOSPHOLIPID-TRANSPORTING ATPASE"/>
    <property type="match status" value="1"/>
</dbReference>
<keyword evidence="1" id="KW-0472">Membrane</keyword>
<keyword evidence="1" id="KW-1133">Transmembrane helix</keyword>
<evidence type="ECO:0000256" key="1">
    <source>
        <dbReference type="SAM" id="Phobius"/>
    </source>
</evidence>
<dbReference type="PANTHER" id="PTHR24092:SF190">
    <property type="entry name" value="PHOSPHOLIPID-TRANSPORTING ATPASE"/>
    <property type="match status" value="1"/>
</dbReference>
<dbReference type="Gene3D" id="2.70.150.10">
    <property type="entry name" value="Calcium-transporting ATPase, cytoplasmic transduction domain A"/>
    <property type="match status" value="1"/>
</dbReference>
<dbReference type="GO" id="GO:0005886">
    <property type="term" value="C:plasma membrane"/>
    <property type="evidence" value="ECO:0007669"/>
    <property type="project" value="TreeGrafter"/>
</dbReference>
<dbReference type="WBParaSite" id="nRc.2.0.1.t12290-RA">
    <property type="protein sequence ID" value="nRc.2.0.1.t12290-RA"/>
    <property type="gene ID" value="nRc.2.0.1.g12290"/>
</dbReference>
<dbReference type="GO" id="GO:0005802">
    <property type="term" value="C:trans-Golgi network"/>
    <property type="evidence" value="ECO:0007669"/>
    <property type="project" value="TreeGrafter"/>
</dbReference>